<dbReference type="RefSeq" id="WP_073001369.1">
    <property type="nucleotide sequence ID" value="NZ_FQUM01000004.1"/>
</dbReference>
<reference evidence="4" key="1">
    <citation type="submission" date="2016-11" db="EMBL/GenBank/DDBJ databases">
        <authorList>
            <person name="Varghese N."/>
            <person name="Submissions S."/>
        </authorList>
    </citation>
    <scope>NUCLEOTIDE SEQUENCE [LARGE SCALE GENOMIC DNA]</scope>
    <source>
        <strain evidence="4">DSM 26910</strain>
    </source>
</reference>
<feature type="region of interest" description="Disordered" evidence="1">
    <location>
        <begin position="1"/>
        <end position="24"/>
    </location>
</feature>
<dbReference type="Proteomes" id="UP000184164">
    <property type="component" value="Unassembled WGS sequence"/>
</dbReference>
<feature type="domain" description="Outer membrane protein beta-barrel" evidence="2">
    <location>
        <begin position="62"/>
        <end position="224"/>
    </location>
</feature>
<dbReference type="AlphaFoldDB" id="A0A1M5AEV9"/>
<dbReference type="EMBL" id="FQUM01000004">
    <property type="protein sequence ID" value="SHF28773.1"/>
    <property type="molecule type" value="Genomic_DNA"/>
</dbReference>
<evidence type="ECO:0000256" key="1">
    <source>
        <dbReference type="SAM" id="MobiDB-lite"/>
    </source>
</evidence>
<sequence>MKTRKQKNTGNSSENRHYSQPSALLRATKNGTKKTLTAKSFLFKALATIIILSGSVNVSSAQFHWGVKLGANASTQSKAGNIYDNDGLKAGFNAGVIALYQMNDWFAFKSGLNYELKGRKYDSPDASGQITENFNYLVLPLKPEFSAGKKAGLKKGQRLFFATGPYAGYLLNAEQKIGDSTKKMESMNDVDFGWSFELGYKISAGRSNALRFSLNYDMGITDVSDENAIQNKTLSLNCGYLF</sequence>
<evidence type="ECO:0000313" key="4">
    <source>
        <dbReference type="Proteomes" id="UP000184164"/>
    </source>
</evidence>
<gene>
    <name evidence="3" type="ORF">SAMN05444274_104299</name>
</gene>
<dbReference type="Pfam" id="PF13568">
    <property type="entry name" value="OMP_b-brl_2"/>
    <property type="match status" value="1"/>
</dbReference>
<name>A0A1M5AEV9_9BACT</name>
<accession>A0A1M5AEV9</accession>
<dbReference type="InterPro" id="IPR025665">
    <property type="entry name" value="Beta-barrel_OMP_2"/>
</dbReference>
<proteinExistence type="predicted"/>
<dbReference type="OrthoDB" id="947434at2"/>
<dbReference type="STRING" id="1484053.SAMN05444274_104299"/>
<evidence type="ECO:0000259" key="2">
    <source>
        <dbReference type="Pfam" id="PF13568"/>
    </source>
</evidence>
<protein>
    <submittedName>
        <fullName evidence="3">Outer membrane protein beta-barrel domain-containing protein</fullName>
    </submittedName>
</protein>
<feature type="compositionally biased region" description="Polar residues" evidence="1">
    <location>
        <begin position="8"/>
        <end position="22"/>
    </location>
</feature>
<dbReference type="SUPFAM" id="SSF56925">
    <property type="entry name" value="OMPA-like"/>
    <property type="match status" value="1"/>
</dbReference>
<organism evidence="3 4">
    <name type="scientific">Mariniphaga anaerophila</name>
    <dbReference type="NCBI Taxonomy" id="1484053"/>
    <lineage>
        <taxon>Bacteria</taxon>
        <taxon>Pseudomonadati</taxon>
        <taxon>Bacteroidota</taxon>
        <taxon>Bacteroidia</taxon>
        <taxon>Marinilabiliales</taxon>
        <taxon>Prolixibacteraceae</taxon>
        <taxon>Mariniphaga</taxon>
    </lineage>
</organism>
<dbReference type="InterPro" id="IPR011250">
    <property type="entry name" value="OMP/PagP_B-barrel"/>
</dbReference>
<keyword evidence="4" id="KW-1185">Reference proteome</keyword>
<evidence type="ECO:0000313" key="3">
    <source>
        <dbReference type="EMBL" id="SHF28773.1"/>
    </source>
</evidence>